<dbReference type="Gene3D" id="3.90.1200.10">
    <property type="match status" value="1"/>
</dbReference>
<gene>
    <name evidence="3" type="ORF">H9632_08070</name>
</gene>
<comment type="similarity">
    <text evidence="1">Belongs to the pseudomonas-type ThrB family.</text>
</comment>
<evidence type="ECO:0000313" key="3">
    <source>
        <dbReference type="EMBL" id="MBD8033022.1"/>
    </source>
</evidence>
<reference evidence="3 4" key="1">
    <citation type="submission" date="2020-08" db="EMBL/GenBank/DDBJ databases">
        <title>A Genomic Blueprint of the Chicken Gut Microbiome.</title>
        <authorList>
            <person name="Gilroy R."/>
            <person name="Ravi A."/>
            <person name="Getino M."/>
            <person name="Pursley I."/>
            <person name="Horton D.L."/>
            <person name="Alikhan N.-F."/>
            <person name="Baker D."/>
            <person name="Gharbi K."/>
            <person name="Hall N."/>
            <person name="Watson M."/>
            <person name="Adriaenssens E.M."/>
            <person name="Foster-Nyarko E."/>
            <person name="Jarju S."/>
            <person name="Secka A."/>
            <person name="Antonio M."/>
            <person name="Oren A."/>
            <person name="Chaudhuri R."/>
            <person name="La Ragione R.M."/>
            <person name="Hildebrand F."/>
            <person name="Pallen M.J."/>
        </authorList>
    </citation>
    <scope>NUCLEOTIDE SEQUENCE [LARGE SCALE GENOMIC DNA]</scope>
    <source>
        <strain evidence="3 4">Sa1YVA6</strain>
    </source>
</reference>
<dbReference type="PANTHER" id="PTHR21064:SF6">
    <property type="entry name" value="AMINOGLYCOSIDE PHOSPHOTRANSFERASE DOMAIN-CONTAINING PROTEIN"/>
    <property type="match status" value="1"/>
</dbReference>
<dbReference type="InterPro" id="IPR002575">
    <property type="entry name" value="Aminoglycoside_PTrfase"/>
</dbReference>
<dbReference type="Pfam" id="PF01636">
    <property type="entry name" value="APH"/>
    <property type="match status" value="1"/>
</dbReference>
<dbReference type="EMBL" id="JACSPW010000006">
    <property type="protein sequence ID" value="MBD8033022.1"/>
    <property type="molecule type" value="Genomic_DNA"/>
</dbReference>
<dbReference type="PANTHER" id="PTHR21064">
    <property type="entry name" value="AMINOGLYCOSIDE PHOSPHOTRANSFERASE DOMAIN-CONTAINING PROTEIN-RELATED"/>
    <property type="match status" value="1"/>
</dbReference>
<organism evidence="3 4">
    <name type="scientific">Solibacillus merdavium</name>
    <dbReference type="NCBI Taxonomy" id="2762218"/>
    <lineage>
        <taxon>Bacteria</taxon>
        <taxon>Bacillati</taxon>
        <taxon>Bacillota</taxon>
        <taxon>Bacilli</taxon>
        <taxon>Bacillales</taxon>
        <taxon>Caryophanaceae</taxon>
        <taxon>Solibacillus</taxon>
    </lineage>
</organism>
<sequence>MEQKILELLNGIYRVDLIKVEAVTNEMYRCTGVQGEYFARVTNYKGYDEQVEEVAYTNYLHKAGLGVSPTILSINGQEVEKIIINNKEVLTVLYEAAPGKHLSRKEWNADVLKALGRQIGKLHRFSRKFEETYPTRYINDWHQNEEYAFLKYIPEEETAIREVAHEVLTKIKNLPKDKANYGLLHGDLWLENVVVDRDLKLTMVDFQDCEKHFYAFDLAVPIYSAIEYSFVGGGNILEYGRSITKAIIEGYKEENDIANEMLEKIPLFIKLKEVFEYSLMHMYWNKEKLTEEQIRIMNHFRIRIENNYNLLDIEGLF</sequence>
<dbReference type="Proteomes" id="UP000600565">
    <property type="component" value="Unassembled WGS sequence"/>
</dbReference>
<evidence type="ECO:0000313" key="4">
    <source>
        <dbReference type="Proteomes" id="UP000600565"/>
    </source>
</evidence>
<proteinExistence type="inferred from homology"/>
<dbReference type="RefSeq" id="WP_191703609.1">
    <property type="nucleotide sequence ID" value="NZ_JACSPW010000006.1"/>
</dbReference>
<keyword evidence="4" id="KW-1185">Reference proteome</keyword>
<name>A0ABR8XM82_9BACL</name>
<feature type="domain" description="Aminoglycoside phosphotransferase" evidence="2">
    <location>
        <begin position="23"/>
        <end position="220"/>
    </location>
</feature>
<accession>A0ABR8XM82</accession>
<comment type="caution">
    <text evidence="3">The sequence shown here is derived from an EMBL/GenBank/DDBJ whole genome shotgun (WGS) entry which is preliminary data.</text>
</comment>
<evidence type="ECO:0000259" key="2">
    <source>
        <dbReference type="Pfam" id="PF01636"/>
    </source>
</evidence>
<evidence type="ECO:0000256" key="1">
    <source>
        <dbReference type="ARBA" id="ARBA00038240"/>
    </source>
</evidence>
<dbReference type="SUPFAM" id="SSF56112">
    <property type="entry name" value="Protein kinase-like (PK-like)"/>
    <property type="match status" value="1"/>
</dbReference>
<dbReference type="InterPro" id="IPR050249">
    <property type="entry name" value="Pseudomonas-type_ThrB"/>
</dbReference>
<dbReference type="InterPro" id="IPR011009">
    <property type="entry name" value="Kinase-like_dom_sf"/>
</dbReference>
<protein>
    <submittedName>
        <fullName evidence="3">Phosphotransferase</fullName>
    </submittedName>
</protein>